<gene>
    <name evidence="4" type="ORF">BKA55DRAFT_742916</name>
</gene>
<dbReference type="PANTHER" id="PTHR38791">
    <property type="entry name" value="ZN(II)2CYS6 TRANSCRIPTION FACTOR (EUROFUNG)-RELATED-RELATED"/>
    <property type="match status" value="1"/>
</dbReference>
<dbReference type="RefSeq" id="XP_046043651.1">
    <property type="nucleotide sequence ID" value="XM_046201528.1"/>
</dbReference>
<protein>
    <recommendedName>
        <fullName evidence="3">Zn(2)-C6 fungal-type domain-containing protein</fullName>
    </recommendedName>
</protein>
<dbReference type="GO" id="GO:0008270">
    <property type="term" value="F:zinc ion binding"/>
    <property type="evidence" value="ECO:0007669"/>
    <property type="project" value="InterPro"/>
</dbReference>
<dbReference type="Gene3D" id="4.10.240.10">
    <property type="entry name" value="Zn(2)-C6 fungal-type DNA-binding domain"/>
    <property type="match status" value="1"/>
</dbReference>
<dbReference type="OrthoDB" id="4220372at2759"/>
<dbReference type="GO" id="GO:0000981">
    <property type="term" value="F:DNA-binding transcription factor activity, RNA polymerase II-specific"/>
    <property type="evidence" value="ECO:0007669"/>
    <property type="project" value="InterPro"/>
</dbReference>
<evidence type="ECO:0000256" key="1">
    <source>
        <dbReference type="ARBA" id="ARBA00023242"/>
    </source>
</evidence>
<dbReference type="SMART" id="SM00066">
    <property type="entry name" value="GAL4"/>
    <property type="match status" value="1"/>
</dbReference>
<feature type="region of interest" description="Disordered" evidence="2">
    <location>
        <begin position="53"/>
        <end position="85"/>
    </location>
</feature>
<comment type="caution">
    <text evidence="4">The sequence shown here is derived from an EMBL/GenBank/DDBJ whole genome shotgun (WGS) entry which is preliminary data.</text>
</comment>
<keyword evidence="5" id="KW-1185">Reference proteome</keyword>
<evidence type="ECO:0000256" key="2">
    <source>
        <dbReference type="SAM" id="MobiDB-lite"/>
    </source>
</evidence>
<dbReference type="EMBL" id="JAGMUX010000020">
    <property type="protein sequence ID" value="KAH7231714.1"/>
    <property type="molecule type" value="Genomic_DNA"/>
</dbReference>
<dbReference type="InterPro" id="IPR021858">
    <property type="entry name" value="Fun_TF"/>
</dbReference>
<dbReference type="InterPro" id="IPR053175">
    <property type="entry name" value="DHMBA_Reg_Transcription_Factor"/>
</dbReference>
<accession>A0A9P9G5F8</accession>
<feature type="domain" description="Zn(2)-C6 fungal-type" evidence="3">
    <location>
        <begin position="7"/>
        <end position="35"/>
    </location>
</feature>
<evidence type="ECO:0000313" key="4">
    <source>
        <dbReference type="EMBL" id="KAH7231714.1"/>
    </source>
</evidence>
<dbReference type="InterPro" id="IPR001138">
    <property type="entry name" value="Zn2Cys6_DnaBD"/>
</dbReference>
<proteinExistence type="predicted"/>
<dbReference type="SUPFAM" id="SSF57701">
    <property type="entry name" value="Zn2/Cys6 DNA-binding domain"/>
    <property type="match status" value="1"/>
</dbReference>
<organism evidence="4 5">
    <name type="scientific">Fusarium redolens</name>
    <dbReference type="NCBI Taxonomy" id="48865"/>
    <lineage>
        <taxon>Eukaryota</taxon>
        <taxon>Fungi</taxon>
        <taxon>Dikarya</taxon>
        <taxon>Ascomycota</taxon>
        <taxon>Pezizomycotina</taxon>
        <taxon>Sordariomycetes</taxon>
        <taxon>Hypocreomycetidae</taxon>
        <taxon>Hypocreales</taxon>
        <taxon>Nectriaceae</taxon>
        <taxon>Fusarium</taxon>
        <taxon>Fusarium redolens species complex</taxon>
    </lineage>
</organism>
<dbReference type="AlphaFoldDB" id="A0A9P9G5F8"/>
<evidence type="ECO:0000259" key="3">
    <source>
        <dbReference type="PROSITE" id="PS50048"/>
    </source>
</evidence>
<keyword evidence="1" id="KW-0539">Nucleus</keyword>
<dbReference type="Pfam" id="PF00172">
    <property type="entry name" value="Zn_clus"/>
    <property type="match status" value="1"/>
</dbReference>
<reference evidence="4" key="1">
    <citation type="journal article" date="2021" name="Nat. Commun.">
        <title>Genetic determinants of endophytism in the Arabidopsis root mycobiome.</title>
        <authorList>
            <person name="Mesny F."/>
            <person name="Miyauchi S."/>
            <person name="Thiergart T."/>
            <person name="Pickel B."/>
            <person name="Atanasova L."/>
            <person name="Karlsson M."/>
            <person name="Huettel B."/>
            <person name="Barry K.W."/>
            <person name="Haridas S."/>
            <person name="Chen C."/>
            <person name="Bauer D."/>
            <person name="Andreopoulos W."/>
            <person name="Pangilinan J."/>
            <person name="LaButti K."/>
            <person name="Riley R."/>
            <person name="Lipzen A."/>
            <person name="Clum A."/>
            <person name="Drula E."/>
            <person name="Henrissat B."/>
            <person name="Kohler A."/>
            <person name="Grigoriev I.V."/>
            <person name="Martin F.M."/>
            <person name="Hacquard S."/>
        </authorList>
    </citation>
    <scope>NUCLEOTIDE SEQUENCE</scope>
    <source>
        <strain evidence="4">MPI-CAGE-AT-0023</strain>
    </source>
</reference>
<evidence type="ECO:0000313" key="5">
    <source>
        <dbReference type="Proteomes" id="UP000720189"/>
    </source>
</evidence>
<dbReference type="GeneID" id="70231482"/>
<sequence length="514" mass="57336">MPKPSFGCLVCRSRRVKCDERIGGCLNCERYGASCPGYQDRFDVMLRLRTPLVTGSPQAQNPPSPRRDDGQTVEETPRGQQMLDGAPVTWDNAYRTLEIRRPLHLHSDDVALAMHYSSYCIDFSAVWSPEQIQTQGNGCLFSAIKVLGNISRLQRWSLPDGSATVWKDYSDAIQLLNSALASPLESRTDSTLLATMIMGAIETKAAPSRSFDYWEMHTKGAAALLQLRGPNQVTSRLGSALFFQTSSYMTTVCILSGQRIPEDLHRLRNATNPLLVDPAHPLWKYQGAMFRITDFAAATRTDVSQLEDQEIQHIIVDALNVYEELQAVFSGADAAWQYDRIPSARFSSLVDHEHVYQTQLATQLWNGYRTAVVILCTVVARIAKRLPSQVCLDDQAQAFLNNAAYIINQVAVDTIAAVPRPPAALGSSHNPGYGSYARHAPVFQETQPDSQAVPYMHGCPLQWSVYFAANCEFIEPRVRECLLDILENAAKAMEIQQWKISAEKLRLELRGVPK</sequence>
<dbReference type="Pfam" id="PF11951">
    <property type="entry name" value="Fungal_trans_2"/>
    <property type="match status" value="1"/>
</dbReference>
<name>A0A9P9G5F8_FUSRE</name>
<dbReference type="PROSITE" id="PS50048">
    <property type="entry name" value="ZN2_CY6_FUNGAL_2"/>
    <property type="match status" value="1"/>
</dbReference>
<dbReference type="CDD" id="cd00067">
    <property type="entry name" value="GAL4"/>
    <property type="match status" value="1"/>
</dbReference>
<dbReference type="PROSITE" id="PS00463">
    <property type="entry name" value="ZN2_CY6_FUNGAL_1"/>
    <property type="match status" value="1"/>
</dbReference>
<dbReference type="Proteomes" id="UP000720189">
    <property type="component" value="Unassembled WGS sequence"/>
</dbReference>
<dbReference type="InterPro" id="IPR036864">
    <property type="entry name" value="Zn2-C6_fun-type_DNA-bd_sf"/>
</dbReference>